<dbReference type="GO" id="GO:0005829">
    <property type="term" value="C:cytosol"/>
    <property type="evidence" value="ECO:0007669"/>
    <property type="project" value="TreeGrafter"/>
</dbReference>
<dbReference type="Gene3D" id="1.10.40.30">
    <property type="entry name" value="Fumarase/aspartase (C-terminal domain)"/>
    <property type="match status" value="1"/>
</dbReference>
<dbReference type="InterPro" id="IPR008948">
    <property type="entry name" value="L-Aspartase-like"/>
</dbReference>
<sequence>MPGKINPVSLEVVNQVACQVIDNHPIITFAAEAGQLQLNAMEPIVAFKLLESIPSLSQAIRVLQQKCVSGIRAVEARCTEHLNGSLVLATALASLFGYEIAAKIEKTAHAEDRDIASVQPTMARRIDLDA</sequence>
<dbReference type="GO" id="GO:0006531">
    <property type="term" value="P:aspartate metabolic process"/>
    <property type="evidence" value="ECO:0007669"/>
    <property type="project" value="TreeGrafter"/>
</dbReference>
<keyword evidence="1" id="KW-0456">Lyase</keyword>
<dbReference type="PANTHER" id="PTHR42696">
    <property type="entry name" value="ASPARTATE AMMONIA-LYASE"/>
    <property type="match status" value="1"/>
</dbReference>
<dbReference type="SUPFAM" id="SSF48557">
    <property type="entry name" value="L-aspartase-like"/>
    <property type="match status" value="1"/>
</dbReference>
<dbReference type="Gene3D" id="1.20.200.10">
    <property type="entry name" value="Fumarase/aspartase (Central domain)"/>
    <property type="match status" value="1"/>
</dbReference>
<proteinExistence type="predicted"/>
<name>A0A1I0IMJ3_9RHOB</name>
<dbReference type="AlphaFoldDB" id="A0A1I0IMJ3"/>
<dbReference type="EMBL" id="FOHO01000017">
    <property type="protein sequence ID" value="SET98329.1"/>
    <property type="molecule type" value="Genomic_DNA"/>
</dbReference>
<reference evidence="1 2" key="1">
    <citation type="submission" date="2016-10" db="EMBL/GenBank/DDBJ databases">
        <authorList>
            <person name="de Groot N.N."/>
        </authorList>
    </citation>
    <scope>NUCLEOTIDE SEQUENCE [LARGE SCALE GENOMIC DNA]</scope>
    <source>
        <strain evidence="1 2">DSM 17862</strain>
    </source>
</reference>
<dbReference type="Proteomes" id="UP000199180">
    <property type="component" value="Unassembled WGS sequence"/>
</dbReference>
<keyword evidence="2" id="KW-1185">Reference proteome</keyword>
<evidence type="ECO:0000313" key="1">
    <source>
        <dbReference type="EMBL" id="SET98329.1"/>
    </source>
</evidence>
<organism evidence="1 2">
    <name type="scientific">Paracoccus homiensis</name>
    <dbReference type="NCBI Taxonomy" id="364199"/>
    <lineage>
        <taxon>Bacteria</taxon>
        <taxon>Pseudomonadati</taxon>
        <taxon>Pseudomonadota</taxon>
        <taxon>Alphaproteobacteria</taxon>
        <taxon>Rhodobacterales</taxon>
        <taxon>Paracoccaceae</taxon>
        <taxon>Paracoccus</taxon>
    </lineage>
</organism>
<dbReference type="GO" id="GO:0008797">
    <property type="term" value="F:aspartate ammonia-lyase activity"/>
    <property type="evidence" value="ECO:0007669"/>
    <property type="project" value="TreeGrafter"/>
</dbReference>
<dbReference type="InterPro" id="IPR051546">
    <property type="entry name" value="Aspartate_Ammonia-Lyase"/>
</dbReference>
<accession>A0A1I0IMJ3</accession>
<dbReference type="PANTHER" id="PTHR42696:SF2">
    <property type="entry name" value="ASPARTATE AMMONIA-LYASE"/>
    <property type="match status" value="1"/>
</dbReference>
<evidence type="ECO:0000313" key="2">
    <source>
        <dbReference type="Proteomes" id="UP000199180"/>
    </source>
</evidence>
<dbReference type="STRING" id="364199.SAMN04489858_11759"/>
<gene>
    <name evidence="1" type="ORF">SAMN04489858_11759</name>
</gene>
<protein>
    <submittedName>
        <fullName evidence="1">Lyase</fullName>
    </submittedName>
</protein>